<evidence type="ECO:0000256" key="4">
    <source>
        <dbReference type="ARBA" id="ARBA00022842"/>
    </source>
</evidence>
<dbReference type="InterPro" id="IPR006439">
    <property type="entry name" value="HAD-SF_hydro_IA"/>
</dbReference>
<evidence type="ECO:0000256" key="2">
    <source>
        <dbReference type="ARBA" id="ARBA00007958"/>
    </source>
</evidence>
<dbReference type="PANTHER" id="PTHR46193">
    <property type="entry name" value="6-PHOSPHOGLUCONATE PHOSPHATASE"/>
    <property type="match status" value="1"/>
</dbReference>
<dbReference type="PRINTS" id="PR00413">
    <property type="entry name" value="HADHALOGNASE"/>
</dbReference>
<dbReference type="EC" id="3.1.3.18" evidence="6"/>
<dbReference type="GO" id="GO:0046872">
    <property type="term" value="F:metal ion binding"/>
    <property type="evidence" value="ECO:0007669"/>
    <property type="project" value="UniProtKB-KW"/>
</dbReference>
<dbReference type="PANTHER" id="PTHR46193:SF18">
    <property type="entry name" value="HEXITOL PHOSPHATASE B"/>
    <property type="match status" value="1"/>
</dbReference>
<dbReference type="SFLD" id="SFLDG01129">
    <property type="entry name" value="C1.5:_HAD__Beta-PGM__Phosphata"/>
    <property type="match status" value="1"/>
</dbReference>
<evidence type="ECO:0000256" key="5">
    <source>
        <dbReference type="ARBA" id="ARBA00023277"/>
    </source>
</evidence>
<reference evidence="6 7" key="1">
    <citation type="submission" date="2019-08" db="EMBL/GenBank/DDBJ databases">
        <authorList>
            <person name="Vazquez-Campos X."/>
        </authorList>
    </citation>
    <scope>NUCLEOTIDE SEQUENCE [LARGE SCALE GENOMIC DNA]</scope>
    <source>
        <strain evidence="6">LFW-283_2</strain>
    </source>
</reference>
<name>A0A5E4LPG9_9ARCH</name>
<dbReference type="InterPro" id="IPR041492">
    <property type="entry name" value="HAD_2"/>
</dbReference>
<comment type="cofactor">
    <cofactor evidence="1">
        <name>Mg(2+)</name>
        <dbReference type="ChEBI" id="CHEBI:18420"/>
    </cofactor>
</comment>
<dbReference type="Pfam" id="PF13419">
    <property type="entry name" value="HAD_2"/>
    <property type="match status" value="1"/>
</dbReference>
<organism evidence="6 7">
    <name type="scientific">Candidatus Bilamarchaeum dharawalense</name>
    <dbReference type="NCBI Taxonomy" id="2885759"/>
    <lineage>
        <taxon>Archaea</taxon>
        <taxon>Candidatus Micrarchaeota</taxon>
        <taxon>Candidatus Micrarchaeia</taxon>
        <taxon>Candidatus Anstonellales</taxon>
        <taxon>Candidatus Bilamarchaeaceae</taxon>
        <taxon>Candidatus Bilamarchaeum</taxon>
    </lineage>
</organism>
<comment type="caution">
    <text evidence="6">The sequence shown here is derived from an EMBL/GenBank/DDBJ whole genome shotgun (WGS) entry which is preliminary data.</text>
</comment>
<dbReference type="SUPFAM" id="SSF56784">
    <property type="entry name" value="HAD-like"/>
    <property type="match status" value="1"/>
</dbReference>
<dbReference type="GO" id="GO:0008967">
    <property type="term" value="F:phosphoglycolate phosphatase activity"/>
    <property type="evidence" value="ECO:0007669"/>
    <property type="project" value="UniProtKB-EC"/>
</dbReference>
<dbReference type="EMBL" id="CABMJJ010000003">
    <property type="protein sequence ID" value="VVC02903.1"/>
    <property type="molecule type" value="Genomic_DNA"/>
</dbReference>
<dbReference type="InterPro" id="IPR036412">
    <property type="entry name" value="HAD-like_sf"/>
</dbReference>
<dbReference type="SFLD" id="SFLDS00003">
    <property type="entry name" value="Haloacid_Dehalogenase"/>
    <property type="match status" value="1"/>
</dbReference>
<dbReference type="AlphaFoldDB" id="A0A5E4LPG9"/>
<keyword evidence="3" id="KW-0479">Metal-binding</keyword>
<comment type="similarity">
    <text evidence="2">Belongs to the HAD-like hydrolase superfamily.</text>
</comment>
<dbReference type="Proteomes" id="UP000789941">
    <property type="component" value="Unassembled WGS sequence"/>
</dbReference>
<accession>A0A5E4LPG9</accession>
<dbReference type="InterPro" id="IPR051600">
    <property type="entry name" value="Beta-PGM-like"/>
</dbReference>
<dbReference type="Gene3D" id="3.40.50.1000">
    <property type="entry name" value="HAD superfamily/HAD-like"/>
    <property type="match status" value="1"/>
</dbReference>
<evidence type="ECO:0000313" key="7">
    <source>
        <dbReference type="Proteomes" id="UP000789941"/>
    </source>
</evidence>
<evidence type="ECO:0000313" key="6">
    <source>
        <dbReference type="EMBL" id="VVC02903.1"/>
    </source>
</evidence>
<dbReference type="NCBIfam" id="TIGR01509">
    <property type="entry name" value="HAD-SF-IA-v3"/>
    <property type="match status" value="1"/>
</dbReference>
<dbReference type="Gene3D" id="1.10.150.240">
    <property type="entry name" value="Putative phosphatase, domain 2"/>
    <property type="match status" value="1"/>
</dbReference>
<proteinExistence type="inferred from homology"/>
<protein>
    <submittedName>
        <fullName evidence="6">Phosphoglycolate phosphatase</fullName>
        <ecNumber evidence="6">3.1.3.18</ecNumber>
    </submittedName>
</protein>
<sequence length="209" mass="23704">MLFDFDGVIVQSEPLHRKTFLDLLRPYQVDVSTERWYREFAGTGSRHIFEVLVKEHSINENVDVLVAKRKKNYEEAVQKGELKQTPGVEKFLALLKRKKIKTAIVSGSHRTNVQAALKFFNLAEFFDIIVSGDDLEKRKPDPEPFLYAARKLGLKPDECIAIEDSFSGAEAVIAAGMKLIILRSPAKIPRENAVAVIDNFENIDLDNFL</sequence>
<keyword evidence="4" id="KW-0460">Magnesium</keyword>
<dbReference type="InterPro" id="IPR023214">
    <property type="entry name" value="HAD_sf"/>
</dbReference>
<keyword evidence="6" id="KW-0378">Hydrolase</keyword>
<evidence type="ECO:0000256" key="3">
    <source>
        <dbReference type="ARBA" id="ARBA00022723"/>
    </source>
</evidence>
<evidence type="ECO:0000256" key="1">
    <source>
        <dbReference type="ARBA" id="ARBA00001946"/>
    </source>
</evidence>
<dbReference type="InterPro" id="IPR023198">
    <property type="entry name" value="PGP-like_dom2"/>
</dbReference>
<dbReference type="NCBIfam" id="TIGR01549">
    <property type="entry name" value="HAD-SF-IA-v1"/>
    <property type="match status" value="1"/>
</dbReference>
<dbReference type="SFLD" id="SFLDG01135">
    <property type="entry name" value="C1.5.6:_HAD__Beta-PGM__Phospha"/>
    <property type="match status" value="1"/>
</dbReference>
<gene>
    <name evidence="6" type="primary">gph</name>
    <name evidence="6" type="ORF">LFW2832_01300</name>
</gene>
<keyword evidence="5" id="KW-0119">Carbohydrate metabolism</keyword>